<accession>A0A1H8D879</accession>
<dbReference type="EMBL" id="FOCW01000001">
    <property type="protein sequence ID" value="SEN03459.1"/>
    <property type="molecule type" value="Genomic_DNA"/>
</dbReference>
<name>A0A1H8D879_9BURK</name>
<evidence type="ECO:0008006" key="3">
    <source>
        <dbReference type="Google" id="ProtNLM"/>
    </source>
</evidence>
<evidence type="ECO:0000313" key="2">
    <source>
        <dbReference type="Proteomes" id="UP000199531"/>
    </source>
</evidence>
<dbReference type="InterPro" id="IPR021333">
    <property type="entry name" value="DUF2946"/>
</dbReference>
<evidence type="ECO:0000313" key="1">
    <source>
        <dbReference type="EMBL" id="SEN03459.1"/>
    </source>
</evidence>
<dbReference type="AlphaFoldDB" id="A0A1H8D879"/>
<keyword evidence="2" id="KW-1185">Reference proteome</keyword>
<organism evidence="1 2">
    <name type="scientific">Brachymonas denitrificans DSM 15123</name>
    <dbReference type="NCBI Taxonomy" id="1121117"/>
    <lineage>
        <taxon>Bacteria</taxon>
        <taxon>Pseudomonadati</taxon>
        <taxon>Pseudomonadota</taxon>
        <taxon>Betaproteobacteria</taxon>
        <taxon>Burkholderiales</taxon>
        <taxon>Comamonadaceae</taxon>
        <taxon>Brachymonas</taxon>
    </lineage>
</organism>
<reference evidence="1 2" key="1">
    <citation type="submission" date="2016-10" db="EMBL/GenBank/DDBJ databases">
        <authorList>
            <person name="de Groot N.N."/>
        </authorList>
    </citation>
    <scope>NUCLEOTIDE SEQUENCE [LARGE SCALE GENOMIC DNA]</scope>
    <source>
        <strain evidence="1 2">DSM 15123</strain>
    </source>
</reference>
<dbReference type="Pfam" id="PF11162">
    <property type="entry name" value="DUF2946"/>
    <property type="match status" value="1"/>
</dbReference>
<dbReference type="STRING" id="1121117.SAMN02745977_00223"/>
<proteinExistence type="predicted"/>
<dbReference type="Proteomes" id="UP000199531">
    <property type="component" value="Unassembled WGS sequence"/>
</dbReference>
<gene>
    <name evidence="1" type="ORF">SAMN02745977_00223</name>
</gene>
<dbReference type="RefSeq" id="WP_143280524.1">
    <property type="nucleotide sequence ID" value="NZ_FOCW01000001.1"/>
</dbReference>
<sequence>MKLSRLQTLRRSRSAWWLAVLAAVLQLAMGLQSAQHQVRMAGQSDLLAVCTPTGIAWVAADMQGDESDPVPAAQSQCMVCAAAAFLPLLPEIAPGLAPVSQAAFTPPVFPQWWPSSGPPVGLPLARAPPQLS</sequence>
<protein>
    <recommendedName>
        <fullName evidence="3">DUF2946 domain-containing protein</fullName>
    </recommendedName>
</protein>